<accession>A0ABV8R282</accession>
<dbReference type="RefSeq" id="WP_230066975.1">
    <property type="nucleotide sequence ID" value="NZ_BAABLL010000008.1"/>
</dbReference>
<feature type="region of interest" description="Disordered" evidence="1">
    <location>
        <begin position="134"/>
        <end position="153"/>
    </location>
</feature>
<dbReference type="PANTHER" id="PTHR35007:SF4">
    <property type="entry name" value="CONSERVED TRANSMEMBRANE PROTEIN-RELATED"/>
    <property type="match status" value="1"/>
</dbReference>
<sequence length="297" mass="31739">MSAVSVFLLSAAACLLYFVRRRPWSGEGCVKVRSRTSQWFLGAGWFTEVFSASGDAVGTSMPRLVRQLSALLAAGRSGPSLWGSLAEVLASEKPAQTTRRKPLGNGAALQVVSATQRAASLGLAPSAALRLACKERSERPRSGSPPSLQGPRIGEPNMRTWLELAACFEVCERSGAPVAAVLARLAARLEIEEDAAAMRETALAGPQATVRLLTWLPFLGVGLGMAMGVDPVGILVSSPLGWACLFVGLGFVAIGKWWSGRLILAASHDSRNDEKSDRTSVRHILQHRSTRVHERSL</sequence>
<name>A0ABV8R282_9MICC</name>
<protein>
    <submittedName>
        <fullName evidence="3">Type II secretion system F family protein</fullName>
    </submittedName>
</protein>
<feature type="transmembrane region" description="Helical" evidence="2">
    <location>
        <begin position="240"/>
        <end position="258"/>
    </location>
</feature>
<keyword evidence="4" id="KW-1185">Reference proteome</keyword>
<dbReference type="PANTHER" id="PTHR35007">
    <property type="entry name" value="INTEGRAL MEMBRANE PROTEIN-RELATED"/>
    <property type="match status" value="1"/>
</dbReference>
<evidence type="ECO:0000256" key="1">
    <source>
        <dbReference type="SAM" id="MobiDB-lite"/>
    </source>
</evidence>
<comment type="caution">
    <text evidence="3">The sequence shown here is derived from an EMBL/GenBank/DDBJ whole genome shotgun (WGS) entry which is preliminary data.</text>
</comment>
<evidence type="ECO:0000313" key="3">
    <source>
        <dbReference type="EMBL" id="MFC4266147.1"/>
    </source>
</evidence>
<organism evidence="3 4">
    <name type="scientific">Arthrobacter cryoconiti</name>
    <dbReference type="NCBI Taxonomy" id="748907"/>
    <lineage>
        <taxon>Bacteria</taxon>
        <taxon>Bacillati</taxon>
        <taxon>Actinomycetota</taxon>
        <taxon>Actinomycetes</taxon>
        <taxon>Micrococcales</taxon>
        <taxon>Micrococcaceae</taxon>
        <taxon>Arthrobacter</taxon>
    </lineage>
</organism>
<evidence type="ECO:0000313" key="4">
    <source>
        <dbReference type="Proteomes" id="UP001595773"/>
    </source>
</evidence>
<dbReference type="EMBL" id="JBHSCQ010000017">
    <property type="protein sequence ID" value="MFC4266147.1"/>
    <property type="molecule type" value="Genomic_DNA"/>
</dbReference>
<keyword evidence="2" id="KW-0472">Membrane</keyword>
<keyword evidence="2" id="KW-0812">Transmembrane</keyword>
<keyword evidence="2" id="KW-1133">Transmembrane helix</keyword>
<evidence type="ECO:0000256" key="2">
    <source>
        <dbReference type="SAM" id="Phobius"/>
    </source>
</evidence>
<reference evidence="4" key="1">
    <citation type="journal article" date="2019" name="Int. J. Syst. Evol. Microbiol.">
        <title>The Global Catalogue of Microorganisms (GCM) 10K type strain sequencing project: providing services to taxonomists for standard genome sequencing and annotation.</title>
        <authorList>
            <consortium name="The Broad Institute Genomics Platform"/>
            <consortium name="The Broad Institute Genome Sequencing Center for Infectious Disease"/>
            <person name="Wu L."/>
            <person name="Ma J."/>
        </authorList>
    </citation>
    <scope>NUCLEOTIDE SEQUENCE [LARGE SCALE GENOMIC DNA]</scope>
    <source>
        <strain evidence="4">CGMCC 1.10698</strain>
    </source>
</reference>
<proteinExistence type="predicted"/>
<dbReference type="Proteomes" id="UP001595773">
    <property type="component" value="Unassembled WGS sequence"/>
</dbReference>
<gene>
    <name evidence="3" type="ORF">ACFOW9_11100</name>
</gene>